<dbReference type="RefSeq" id="WP_258341307.1">
    <property type="nucleotide sequence ID" value="NZ_BAAAYK010000038.1"/>
</dbReference>
<feature type="signal peptide" evidence="2">
    <location>
        <begin position="1"/>
        <end position="30"/>
    </location>
</feature>
<feature type="chain" id="PRO_5047319621" description="DUF4239 domain-containing protein" evidence="2">
    <location>
        <begin position="31"/>
        <end position="258"/>
    </location>
</feature>
<evidence type="ECO:0000313" key="3">
    <source>
        <dbReference type="EMBL" id="GAA3359444.1"/>
    </source>
</evidence>
<evidence type="ECO:0000256" key="1">
    <source>
        <dbReference type="SAM" id="Phobius"/>
    </source>
</evidence>
<dbReference type="EMBL" id="BAAAYK010000038">
    <property type="protein sequence ID" value="GAA3359444.1"/>
    <property type="molecule type" value="Genomic_DNA"/>
</dbReference>
<protein>
    <recommendedName>
        <fullName evidence="5">DUF4239 domain-containing protein</fullName>
    </recommendedName>
</protein>
<feature type="transmembrane region" description="Helical" evidence="1">
    <location>
        <begin position="205"/>
        <end position="226"/>
    </location>
</feature>
<dbReference type="Proteomes" id="UP001500483">
    <property type="component" value="Unassembled WGS sequence"/>
</dbReference>
<evidence type="ECO:0000256" key="2">
    <source>
        <dbReference type="SAM" id="SignalP"/>
    </source>
</evidence>
<keyword evidence="1" id="KW-0812">Transmembrane</keyword>
<keyword evidence="1" id="KW-1133">Transmembrane helix</keyword>
<keyword evidence="4" id="KW-1185">Reference proteome</keyword>
<keyword evidence="1" id="KW-0472">Membrane</keyword>
<keyword evidence="2" id="KW-0732">Signal</keyword>
<proteinExistence type="predicted"/>
<reference evidence="4" key="1">
    <citation type="journal article" date="2019" name="Int. J. Syst. Evol. Microbiol.">
        <title>The Global Catalogue of Microorganisms (GCM) 10K type strain sequencing project: providing services to taxonomists for standard genome sequencing and annotation.</title>
        <authorList>
            <consortium name="The Broad Institute Genomics Platform"/>
            <consortium name="The Broad Institute Genome Sequencing Center for Infectious Disease"/>
            <person name="Wu L."/>
            <person name="Ma J."/>
        </authorList>
    </citation>
    <scope>NUCLEOTIDE SEQUENCE [LARGE SCALE GENOMIC DNA]</scope>
    <source>
        <strain evidence="4">JCM 9687</strain>
    </source>
</reference>
<feature type="transmembrane region" description="Helical" evidence="1">
    <location>
        <begin position="177"/>
        <end position="199"/>
    </location>
</feature>
<comment type="caution">
    <text evidence="3">The sequence shown here is derived from an EMBL/GenBank/DDBJ whole genome shotgun (WGS) entry which is preliminary data.</text>
</comment>
<dbReference type="InterPro" id="IPR025333">
    <property type="entry name" value="DUF4239"/>
</dbReference>
<feature type="transmembrane region" description="Helical" evidence="1">
    <location>
        <begin position="40"/>
        <end position="60"/>
    </location>
</feature>
<sequence>MIYLGFLALVLLTAAVAAVTLLGARRAAVAAGDSDSDSQSFVGGVLNALFTVVLAFYIVFAWQNGDDVEKAAQQEVNALSDVHWQVAAVPAEQATALRSLAEQYAARVAEHEWPSLDQGRPDAQVDRLIDGMRAEAIALPADAEVLKSAREQVLTDLRQIDEAHRERVDISTDDQRFNLVLLAGSVLGAVLMIAFPLLVGLSARPANVATMVLLTLTLGFTIYLSVQLMHPLHGPFGVDADAFRMFLESLPAGSSPAE</sequence>
<evidence type="ECO:0008006" key="5">
    <source>
        <dbReference type="Google" id="ProtNLM"/>
    </source>
</evidence>
<name>A0ABP6RQN5_9PSEU</name>
<evidence type="ECO:0000313" key="4">
    <source>
        <dbReference type="Proteomes" id="UP001500483"/>
    </source>
</evidence>
<dbReference type="Pfam" id="PF14023">
    <property type="entry name" value="Bestrophin-like"/>
    <property type="match status" value="1"/>
</dbReference>
<organism evidence="3 4">
    <name type="scientific">Saccharopolyspora gregorii</name>
    <dbReference type="NCBI Taxonomy" id="33914"/>
    <lineage>
        <taxon>Bacteria</taxon>
        <taxon>Bacillati</taxon>
        <taxon>Actinomycetota</taxon>
        <taxon>Actinomycetes</taxon>
        <taxon>Pseudonocardiales</taxon>
        <taxon>Pseudonocardiaceae</taxon>
        <taxon>Saccharopolyspora</taxon>
    </lineage>
</organism>
<accession>A0ABP6RQN5</accession>
<gene>
    <name evidence="3" type="ORF">GCM10020366_35480</name>
</gene>